<dbReference type="EMBL" id="BMAU01021381">
    <property type="protein sequence ID" value="GFY27894.1"/>
    <property type="molecule type" value="Genomic_DNA"/>
</dbReference>
<reference evidence="1" key="1">
    <citation type="submission" date="2020-08" db="EMBL/GenBank/DDBJ databases">
        <title>Multicomponent nature underlies the extraordinary mechanical properties of spider dragline silk.</title>
        <authorList>
            <person name="Kono N."/>
            <person name="Nakamura H."/>
            <person name="Mori M."/>
            <person name="Yoshida Y."/>
            <person name="Ohtoshi R."/>
            <person name="Malay A.D."/>
            <person name="Moran D.A.P."/>
            <person name="Tomita M."/>
            <person name="Numata K."/>
            <person name="Arakawa K."/>
        </authorList>
    </citation>
    <scope>NUCLEOTIDE SEQUENCE</scope>
</reference>
<protein>
    <submittedName>
        <fullName evidence="1">Uncharacterized protein</fullName>
    </submittedName>
</protein>
<comment type="caution">
    <text evidence="1">The sequence shown here is derived from an EMBL/GenBank/DDBJ whole genome shotgun (WGS) entry which is preliminary data.</text>
</comment>
<dbReference type="Proteomes" id="UP000887159">
    <property type="component" value="Unassembled WGS sequence"/>
</dbReference>
<keyword evidence="2" id="KW-1185">Reference proteome</keyword>
<name>A0A8X6W4B0_TRICX</name>
<proteinExistence type="predicted"/>
<sequence length="80" mass="8790">MVALIEPLPYRYDGNDDYDTAVLSGTQEAPPTRPLKLVIKGLPDNIDPEDIKNDLISKGISIVKIALLKNLSPKLPYLST</sequence>
<evidence type="ECO:0000313" key="1">
    <source>
        <dbReference type="EMBL" id="GFY27894.1"/>
    </source>
</evidence>
<gene>
    <name evidence="1" type="ORF">TNCV_243581</name>
</gene>
<accession>A0A8X6W4B0</accession>
<dbReference type="AlphaFoldDB" id="A0A8X6W4B0"/>
<organism evidence="1 2">
    <name type="scientific">Trichonephila clavipes</name>
    <name type="common">Golden silk orbweaver</name>
    <name type="synonym">Nephila clavipes</name>
    <dbReference type="NCBI Taxonomy" id="2585209"/>
    <lineage>
        <taxon>Eukaryota</taxon>
        <taxon>Metazoa</taxon>
        <taxon>Ecdysozoa</taxon>
        <taxon>Arthropoda</taxon>
        <taxon>Chelicerata</taxon>
        <taxon>Arachnida</taxon>
        <taxon>Araneae</taxon>
        <taxon>Araneomorphae</taxon>
        <taxon>Entelegynae</taxon>
        <taxon>Araneoidea</taxon>
        <taxon>Nephilidae</taxon>
        <taxon>Trichonephila</taxon>
    </lineage>
</organism>
<evidence type="ECO:0000313" key="2">
    <source>
        <dbReference type="Proteomes" id="UP000887159"/>
    </source>
</evidence>